<gene>
    <name evidence="2" type="ORF">SAMN05444266_10899</name>
</gene>
<dbReference type="GO" id="GO:0008757">
    <property type="term" value="F:S-adenosylmethionine-dependent methyltransferase activity"/>
    <property type="evidence" value="ECO:0007669"/>
    <property type="project" value="InterPro"/>
</dbReference>
<dbReference type="GO" id="GO:0032259">
    <property type="term" value="P:methylation"/>
    <property type="evidence" value="ECO:0007669"/>
    <property type="project" value="UniProtKB-KW"/>
</dbReference>
<evidence type="ECO:0000313" key="3">
    <source>
        <dbReference type="Proteomes" id="UP000184420"/>
    </source>
</evidence>
<reference evidence="2 3" key="1">
    <citation type="submission" date="2016-11" db="EMBL/GenBank/DDBJ databases">
        <authorList>
            <person name="Jaros S."/>
            <person name="Januszkiewicz K."/>
            <person name="Wedrychowicz H."/>
        </authorList>
    </citation>
    <scope>NUCLEOTIDE SEQUENCE [LARGE SCALE GENOMIC DNA]</scope>
    <source>
        <strain evidence="2 3">DSM 27406</strain>
    </source>
</reference>
<name>A0A1M7IUF7_9BACT</name>
<organism evidence="2 3">
    <name type="scientific">Chitinophaga jiangningensis</name>
    <dbReference type="NCBI Taxonomy" id="1419482"/>
    <lineage>
        <taxon>Bacteria</taxon>
        <taxon>Pseudomonadati</taxon>
        <taxon>Bacteroidota</taxon>
        <taxon>Chitinophagia</taxon>
        <taxon>Chitinophagales</taxon>
        <taxon>Chitinophagaceae</taxon>
        <taxon>Chitinophaga</taxon>
    </lineage>
</organism>
<keyword evidence="2" id="KW-0808">Transferase</keyword>
<dbReference type="InterPro" id="IPR029063">
    <property type="entry name" value="SAM-dependent_MTases_sf"/>
</dbReference>
<dbReference type="AlphaFoldDB" id="A0A1M7IUF7"/>
<dbReference type="PANTHER" id="PTHR43591">
    <property type="entry name" value="METHYLTRANSFERASE"/>
    <property type="match status" value="1"/>
</dbReference>
<sequence length="229" mass="26083">MMQEISAYWDKQSAIWREEKQEAWTQPVTQQWGHYFREMLPQLSGNKVLELGTASGYFANILALAGYDVTAADISANMIAEARAVSASLNLQIDYRVMDAQELIFPEQQFDLVFTRLMTWTIPDIKGFYSQCYKVLKPGGLLLNFDGDFGGCQFSQEGHEKYPADIMEEANRIKSQLDISKHQRPARDMEVLQDVGFVRVSADFTEDQVLHLPHGSSGLFELKGYKPLR</sequence>
<keyword evidence="2" id="KW-0489">Methyltransferase</keyword>
<dbReference type="CDD" id="cd02440">
    <property type="entry name" value="AdoMet_MTases"/>
    <property type="match status" value="1"/>
</dbReference>
<dbReference type="EMBL" id="FRBL01000008">
    <property type="protein sequence ID" value="SHM44329.1"/>
    <property type="molecule type" value="Genomic_DNA"/>
</dbReference>
<dbReference type="SUPFAM" id="SSF53335">
    <property type="entry name" value="S-adenosyl-L-methionine-dependent methyltransferases"/>
    <property type="match status" value="1"/>
</dbReference>
<dbReference type="InterPro" id="IPR013216">
    <property type="entry name" value="Methyltransf_11"/>
</dbReference>
<keyword evidence="3" id="KW-1185">Reference proteome</keyword>
<feature type="domain" description="Methyltransferase type 11" evidence="1">
    <location>
        <begin position="49"/>
        <end position="143"/>
    </location>
</feature>
<dbReference type="OrthoDB" id="9770553at2"/>
<dbReference type="Pfam" id="PF08241">
    <property type="entry name" value="Methyltransf_11"/>
    <property type="match status" value="1"/>
</dbReference>
<evidence type="ECO:0000259" key="1">
    <source>
        <dbReference type="Pfam" id="PF08241"/>
    </source>
</evidence>
<dbReference type="Gene3D" id="3.40.50.150">
    <property type="entry name" value="Vaccinia Virus protein VP39"/>
    <property type="match status" value="1"/>
</dbReference>
<dbReference type="RefSeq" id="WP_073084939.1">
    <property type="nucleotide sequence ID" value="NZ_FRBL01000008.1"/>
</dbReference>
<protein>
    <submittedName>
        <fullName evidence="2">Methyltransferase domain-containing protein</fullName>
    </submittedName>
</protein>
<accession>A0A1M7IUF7</accession>
<dbReference type="STRING" id="1419482.SAMN05444266_10899"/>
<evidence type="ECO:0000313" key="2">
    <source>
        <dbReference type="EMBL" id="SHM44329.1"/>
    </source>
</evidence>
<proteinExistence type="predicted"/>
<dbReference type="Proteomes" id="UP000184420">
    <property type="component" value="Unassembled WGS sequence"/>
</dbReference>